<dbReference type="Gene3D" id="1.10.10.10">
    <property type="entry name" value="Winged helix-like DNA-binding domain superfamily/Winged helix DNA-binding domain"/>
    <property type="match status" value="1"/>
</dbReference>
<evidence type="ECO:0000259" key="5">
    <source>
        <dbReference type="PROSITE" id="PS50931"/>
    </source>
</evidence>
<dbReference type="AlphaFoldDB" id="A0A9X8RCW4"/>
<keyword evidence="2" id="KW-0805">Transcription regulation</keyword>
<dbReference type="InterPro" id="IPR036388">
    <property type="entry name" value="WH-like_DNA-bd_sf"/>
</dbReference>
<dbReference type="PRINTS" id="PR00039">
    <property type="entry name" value="HTHLYSR"/>
</dbReference>
<dbReference type="InterPro" id="IPR000847">
    <property type="entry name" value="LysR_HTH_N"/>
</dbReference>
<dbReference type="PROSITE" id="PS50931">
    <property type="entry name" value="HTH_LYSR"/>
    <property type="match status" value="1"/>
</dbReference>
<dbReference type="GO" id="GO:0003700">
    <property type="term" value="F:DNA-binding transcription factor activity"/>
    <property type="evidence" value="ECO:0007669"/>
    <property type="project" value="InterPro"/>
</dbReference>
<evidence type="ECO:0000313" key="7">
    <source>
        <dbReference type="Proteomes" id="UP000185829"/>
    </source>
</evidence>
<sequence>MDNRKLLNAISEQELFAFILEKGVGKMNIDHIEAFMYVVHLNSFHKAAEAMFLSQPTVSARIKTLESELDSVLFERQGRGIILTEKGKAFIPFADQIIRTFHQGKKQLKTGSELEEITIGANIITSQYFIPYALPLWKKENPNLRFKFISAANDALMEKLLQKQVDIAFMKDVTHSGLQNYKTLDNSIRLVVYPGHPFQLQTELTVQELAMEPLVFFECGAFDWNHVHKIFEVSNVEPRIEFQVDHLEVAKSLILSRSCIGFLPYLCIKKELEQGTLVEVDVSHLIKIKQHIYLTHLNHGMESPLLWKDILLSIRKFEKNHQQLQIQSN</sequence>
<evidence type="ECO:0000256" key="2">
    <source>
        <dbReference type="ARBA" id="ARBA00023015"/>
    </source>
</evidence>
<comment type="similarity">
    <text evidence="1">Belongs to the LysR transcriptional regulatory family.</text>
</comment>
<dbReference type="SUPFAM" id="SSF46785">
    <property type="entry name" value="Winged helix' DNA-binding domain"/>
    <property type="match status" value="1"/>
</dbReference>
<comment type="caution">
    <text evidence="6">The sequence shown here is derived from an EMBL/GenBank/DDBJ whole genome shotgun (WGS) entry which is preliminary data.</text>
</comment>
<dbReference type="GO" id="GO:0000976">
    <property type="term" value="F:transcription cis-regulatory region binding"/>
    <property type="evidence" value="ECO:0007669"/>
    <property type="project" value="TreeGrafter"/>
</dbReference>
<accession>A0A9X8RCW4</accession>
<feature type="domain" description="HTH lysR-type" evidence="5">
    <location>
        <begin position="27"/>
        <end position="84"/>
    </location>
</feature>
<dbReference type="Pfam" id="PF00126">
    <property type="entry name" value="HTH_1"/>
    <property type="match status" value="1"/>
</dbReference>
<reference evidence="6 7" key="1">
    <citation type="submission" date="2017-01" db="EMBL/GenBank/DDBJ databases">
        <authorList>
            <person name="Varghese N."/>
            <person name="Submissions S."/>
        </authorList>
    </citation>
    <scope>NUCLEOTIDE SEQUENCE [LARGE SCALE GENOMIC DNA]</scope>
    <source>
        <strain evidence="6 7">RUG2-6</strain>
    </source>
</reference>
<dbReference type="Pfam" id="PF03466">
    <property type="entry name" value="LysR_substrate"/>
    <property type="match status" value="1"/>
</dbReference>
<evidence type="ECO:0000313" key="6">
    <source>
        <dbReference type="EMBL" id="SIR93424.1"/>
    </source>
</evidence>
<gene>
    <name evidence="6" type="ORF">SAMN05878482_107187</name>
</gene>
<name>A0A9X8RCW4_9BACI</name>
<proteinExistence type="inferred from homology"/>
<dbReference type="CDD" id="cd05466">
    <property type="entry name" value="PBP2_LTTR_substrate"/>
    <property type="match status" value="1"/>
</dbReference>
<dbReference type="SUPFAM" id="SSF53850">
    <property type="entry name" value="Periplasmic binding protein-like II"/>
    <property type="match status" value="1"/>
</dbReference>
<dbReference type="PANTHER" id="PTHR30126">
    <property type="entry name" value="HTH-TYPE TRANSCRIPTIONAL REGULATOR"/>
    <property type="match status" value="1"/>
</dbReference>
<dbReference type="PANTHER" id="PTHR30126:SF40">
    <property type="entry name" value="HTH-TYPE TRANSCRIPTIONAL REGULATOR GLTR"/>
    <property type="match status" value="1"/>
</dbReference>
<dbReference type="Gene3D" id="3.40.190.290">
    <property type="match status" value="1"/>
</dbReference>
<organism evidence="6 7">
    <name type="scientific">Peribacillus simplex</name>
    <dbReference type="NCBI Taxonomy" id="1478"/>
    <lineage>
        <taxon>Bacteria</taxon>
        <taxon>Bacillati</taxon>
        <taxon>Bacillota</taxon>
        <taxon>Bacilli</taxon>
        <taxon>Bacillales</taxon>
        <taxon>Bacillaceae</taxon>
        <taxon>Peribacillus</taxon>
    </lineage>
</organism>
<dbReference type="FunFam" id="1.10.10.10:FF:000001">
    <property type="entry name" value="LysR family transcriptional regulator"/>
    <property type="match status" value="1"/>
</dbReference>
<dbReference type="Proteomes" id="UP000185829">
    <property type="component" value="Unassembled WGS sequence"/>
</dbReference>
<dbReference type="InterPro" id="IPR036390">
    <property type="entry name" value="WH_DNA-bd_sf"/>
</dbReference>
<dbReference type="InterPro" id="IPR005119">
    <property type="entry name" value="LysR_subst-bd"/>
</dbReference>
<dbReference type="EMBL" id="FTMX01000007">
    <property type="protein sequence ID" value="SIR93424.1"/>
    <property type="molecule type" value="Genomic_DNA"/>
</dbReference>
<evidence type="ECO:0000256" key="4">
    <source>
        <dbReference type="ARBA" id="ARBA00023163"/>
    </source>
</evidence>
<keyword evidence="3 6" id="KW-0238">DNA-binding</keyword>
<evidence type="ECO:0000256" key="1">
    <source>
        <dbReference type="ARBA" id="ARBA00009437"/>
    </source>
</evidence>
<keyword evidence="4" id="KW-0804">Transcription</keyword>
<evidence type="ECO:0000256" key="3">
    <source>
        <dbReference type="ARBA" id="ARBA00023125"/>
    </source>
</evidence>
<protein>
    <submittedName>
        <fullName evidence="6">DNA-binding transcriptional regulator, LysR family</fullName>
    </submittedName>
</protein>